<protein>
    <submittedName>
        <fullName evidence="1">Uncharacterized protein</fullName>
    </submittedName>
</protein>
<evidence type="ECO:0000313" key="1">
    <source>
        <dbReference type="EMBL" id="SIS23337.1"/>
    </source>
</evidence>
<reference evidence="1 2" key="1">
    <citation type="submission" date="2017-01" db="EMBL/GenBank/DDBJ databases">
        <authorList>
            <person name="Mah S.A."/>
            <person name="Swanson W.J."/>
            <person name="Moy G.W."/>
            <person name="Vacquier V.D."/>
        </authorList>
    </citation>
    <scope>NUCLEOTIDE SEQUENCE [LARGE SCALE GENOMIC DNA]</scope>
    <source>
        <strain evidence="1 2">CPCC 203464</strain>
    </source>
</reference>
<evidence type="ECO:0000313" key="2">
    <source>
        <dbReference type="Proteomes" id="UP000186218"/>
    </source>
</evidence>
<proteinExistence type="predicted"/>
<dbReference type="STRING" id="1344003.SAMN05445060_4100"/>
<dbReference type="Proteomes" id="UP000186218">
    <property type="component" value="Unassembled WGS sequence"/>
</dbReference>
<keyword evidence="2" id="KW-1185">Reference proteome</keyword>
<dbReference type="AlphaFoldDB" id="A0A1N7HEN4"/>
<accession>A0A1N7HEN4</accession>
<sequence length="122" mass="13140">MYRQALFNCQFSVSTVSFVRLAARTTLTGVAHPHSGATALACIDEVMAFARFCPALIDELNVIVESDDDAIAYPSTVSRSWCVARQRGHASHAVGSCCPLTGWAQRLYVGSFELTASVAAIR</sequence>
<name>A0A1N7HEN4_9NOCA</name>
<organism evidence="1 2">
    <name type="scientific">Williamsia sterculiae</name>
    <dbReference type="NCBI Taxonomy" id="1344003"/>
    <lineage>
        <taxon>Bacteria</taxon>
        <taxon>Bacillati</taxon>
        <taxon>Actinomycetota</taxon>
        <taxon>Actinomycetes</taxon>
        <taxon>Mycobacteriales</taxon>
        <taxon>Nocardiaceae</taxon>
        <taxon>Williamsia</taxon>
    </lineage>
</organism>
<dbReference type="EMBL" id="FTNT01000016">
    <property type="protein sequence ID" value="SIS23337.1"/>
    <property type="molecule type" value="Genomic_DNA"/>
</dbReference>
<gene>
    <name evidence="1" type="ORF">SAMN05445060_4100</name>
</gene>